<evidence type="ECO:0000256" key="2">
    <source>
        <dbReference type="ARBA" id="ARBA00022448"/>
    </source>
</evidence>
<comment type="caution">
    <text evidence="6">The sequence shown here is derived from an EMBL/GenBank/DDBJ whole genome shotgun (WGS) entry which is preliminary data.</text>
</comment>
<keyword evidence="2" id="KW-0813">Transport</keyword>
<dbReference type="Proteomes" id="UP000616114">
    <property type="component" value="Unassembled WGS sequence"/>
</dbReference>
<dbReference type="RefSeq" id="WP_188549955.1">
    <property type="nucleotide sequence ID" value="NZ_BMFY01000004.1"/>
</dbReference>
<feature type="domain" description="Solute-binding protein family 5" evidence="5">
    <location>
        <begin position="87"/>
        <end position="431"/>
    </location>
</feature>
<dbReference type="GO" id="GO:0015833">
    <property type="term" value="P:peptide transport"/>
    <property type="evidence" value="ECO:0007669"/>
    <property type="project" value="TreeGrafter"/>
</dbReference>
<sequence length="516" mass="57024">MRKHRQRRNRLARTLVAAASAVSLSLLAGCVGEGVDLGPASSDRLVRAAIGGAPDQLDPHQTSSYFSFQVLENVYDTLVEPDENLQMQPALAESWDISEDQLTWTFHLREGVTFHDGSDFTAEDVVYSYTRIIDEELANAWRLATVEEVTATGEYTVEIGVSQPTPNLLTAIGGFKGMAIVSEDNAESGDIAQHPIGTGPFSFRDSRDGDYIWLESNPDYWGGAPAVDGVQFSYISEPTTAIAALRSGEVDWTDSVPPQQVEALSRDQAIALDTLVSTDYWYLAMNQDREPWSDERVRQAVAYAVDRDSIAQVVGYGTAVVNQLAIPETSPWYAAYDRYSLDPGQAQELMDEAGVSEASMDLMVSTDYPETVTAAQVIADNLAAIGIDVSIRTLDMATWLDDQDQGEFDALIMGWLGNLDPDDYYYAQHHSEGPSNAQGYANPDVDELLDAGRQELDEDRRRELYAEAATLIADDVSYLYLYNPSVIQAHAQRLTGYEMRSDRAVRFRDVNLEEDA</sequence>
<keyword evidence="3 4" id="KW-0732">Signal</keyword>
<evidence type="ECO:0000256" key="4">
    <source>
        <dbReference type="SAM" id="SignalP"/>
    </source>
</evidence>
<keyword evidence="7" id="KW-1185">Reference proteome</keyword>
<dbReference type="Gene3D" id="3.40.190.10">
    <property type="entry name" value="Periplasmic binding protein-like II"/>
    <property type="match status" value="1"/>
</dbReference>
<dbReference type="InterPro" id="IPR030678">
    <property type="entry name" value="Peptide/Ni-bd"/>
</dbReference>
<evidence type="ECO:0000259" key="5">
    <source>
        <dbReference type="Pfam" id="PF00496"/>
    </source>
</evidence>
<dbReference type="EMBL" id="BMFY01000004">
    <property type="protein sequence ID" value="GGA10270.1"/>
    <property type="molecule type" value="Genomic_DNA"/>
</dbReference>
<dbReference type="PANTHER" id="PTHR30290">
    <property type="entry name" value="PERIPLASMIC BINDING COMPONENT OF ABC TRANSPORTER"/>
    <property type="match status" value="1"/>
</dbReference>
<feature type="signal peptide" evidence="4">
    <location>
        <begin position="1"/>
        <end position="28"/>
    </location>
</feature>
<dbReference type="Gene3D" id="3.90.76.10">
    <property type="entry name" value="Dipeptide-binding Protein, Domain 1"/>
    <property type="match status" value="1"/>
</dbReference>
<protein>
    <submittedName>
        <fullName evidence="6">ABC transporter substrate-binding protein</fullName>
    </submittedName>
</protein>
<reference evidence="6" key="1">
    <citation type="journal article" date="2014" name="Int. J. Syst. Evol. Microbiol.">
        <title>Complete genome sequence of Corynebacterium casei LMG S-19264T (=DSM 44701T), isolated from a smear-ripened cheese.</title>
        <authorList>
            <consortium name="US DOE Joint Genome Institute (JGI-PGF)"/>
            <person name="Walter F."/>
            <person name="Albersmeier A."/>
            <person name="Kalinowski J."/>
            <person name="Ruckert C."/>
        </authorList>
    </citation>
    <scope>NUCLEOTIDE SEQUENCE</scope>
    <source>
        <strain evidence="6">CGMCC 1.12785</strain>
    </source>
</reference>
<gene>
    <name evidence="6" type="ORF">GCM10011333_11240</name>
</gene>
<evidence type="ECO:0000313" key="6">
    <source>
        <dbReference type="EMBL" id="GGA10270.1"/>
    </source>
</evidence>
<dbReference type="PROSITE" id="PS51257">
    <property type="entry name" value="PROKAR_LIPOPROTEIN"/>
    <property type="match status" value="1"/>
</dbReference>
<dbReference type="GO" id="GO:0043190">
    <property type="term" value="C:ATP-binding cassette (ABC) transporter complex"/>
    <property type="evidence" value="ECO:0007669"/>
    <property type="project" value="InterPro"/>
</dbReference>
<dbReference type="InterPro" id="IPR039424">
    <property type="entry name" value="SBP_5"/>
</dbReference>
<evidence type="ECO:0000256" key="3">
    <source>
        <dbReference type="ARBA" id="ARBA00022729"/>
    </source>
</evidence>
<organism evidence="6 7">
    <name type="scientific">Sediminivirga luteola</name>
    <dbReference type="NCBI Taxonomy" id="1774748"/>
    <lineage>
        <taxon>Bacteria</taxon>
        <taxon>Bacillati</taxon>
        <taxon>Actinomycetota</taxon>
        <taxon>Actinomycetes</taxon>
        <taxon>Micrococcales</taxon>
        <taxon>Brevibacteriaceae</taxon>
        <taxon>Sediminivirga</taxon>
    </lineage>
</organism>
<evidence type="ECO:0000256" key="1">
    <source>
        <dbReference type="ARBA" id="ARBA00005695"/>
    </source>
</evidence>
<dbReference type="SUPFAM" id="SSF53850">
    <property type="entry name" value="Periplasmic binding protein-like II"/>
    <property type="match status" value="1"/>
</dbReference>
<dbReference type="GO" id="GO:0042597">
    <property type="term" value="C:periplasmic space"/>
    <property type="evidence" value="ECO:0007669"/>
    <property type="project" value="UniProtKB-ARBA"/>
</dbReference>
<dbReference type="PIRSF" id="PIRSF002741">
    <property type="entry name" value="MppA"/>
    <property type="match status" value="1"/>
</dbReference>
<dbReference type="Pfam" id="PF00496">
    <property type="entry name" value="SBP_bac_5"/>
    <property type="match status" value="1"/>
</dbReference>
<feature type="chain" id="PRO_5039192733" evidence="4">
    <location>
        <begin position="29"/>
        <end position="516"/>
    </location>
</feature>
<name>A0A8J2XJY8_9MICO</name>
<reference evidence="6" key="2">
    <citation type="submission" date="2020-09" db="EMBL/GenBank/DDBJ databases">
        <authorList>
            <person name="Sun Q."/>
            <person name="Zhou Y."/>
        </authorList>
    </citation>
    <scope>NUCLEOTIDE SEQUENCE</scope>
    <source>
        <strain evidence="6">CGMCC 1.12785</strain>
    </source>
</reference>
<dbReference type="Gene3D" id="3.10.105.10">
    <property type="entry name" value="Dipeptide-binding Protein, Domain 3"/>
    <property type="match status" value="1"/>
</dbReference>
<evidence type="ECO:0000313" key="7">
    <source>
        <dbReference type="Proteomes" id="UP000616114"/>
    </source>
</evidence>
<dbReference type="PANTHER" id="PTHR30290:SF9">
    <property type="entry name" value="OLIGOPEPTIDE-BINDING PROTEIN APPA"/>
    <property type="match status" value="1"/>
</dbReference>
<dbReference type="GO" id="GO:1904680">
    <property type="term" value="F:peptide transmembrane transporter activity"/>
    <property type="evidence" value="ECO:0007669"/>
    <property type="project" value="TreeGrafter"/>
</dbReference>
<proteinExistence type="inferred from homology"/>
<comment type="similarity">
    <text evidence="1">Belongs to the bacterial solute-binding protein 5 family.</text>
</comment>
<accession>A0A8J2XJY8</accession>
<dbReference type="InterPro" id="IPR000914">
    <property type="entry name" value="SBP_5_dom"/>
</dbReference>
<dbReference type="AlphaFoldDB" id="A0A8J2XJY8"/>